<dbReference type="EMBL" id="FQTV01000001">
    <property type="protein sequence ID" value="SHE29318.1"/>
    <property type="molecule type" value="Genomic_DNA"/>
</dbReference>
<organism evidence="2 3">
    <name type="scientific">Bacteroides luti</name>
    <dbReference type="NCBI Taxonomy" id="1297750"/>
    <lineage>
        <taxon>Bacteria</taxon>
        <taxon>Pseudomonadati</taxon>
        <taxon>Bacteroidota</taxon>
        <taxon>Bacteroidia</taxon>
        <taxon>Bacteroidales</taxon>
        <taxon>Bacteroidaceae</taxon>
        <taxon>Bacteroides</taxon>
    </lineage>
</organism>
<sequence length="125" mass="14911">MKKIFLSLVAIIMVSMSSVAMAGHGYGHRHKVARTEVIISYENGRDCDRHDYYRGDRDCDRYTYRDNRRYDDYRDLREEREREMRYREDQCRRERYERRCHHHNDGAKVAGAILGAAGLILLATH</sequence>
<gene>
    <name evidence="2" type="ORF">SAMN05444405_10147</name>
</gene>
<evidence type="ECO:0000313" key="3">
    <source>
        <dbReference type="Proteomes" id="UP000184509"/>
    </source>
</evidence>
<evidence type="ECO:0000313" key="2">
    <source>
        <dbReference type="EMBL" id="SHE29318.1"/>
    </source>
</evidence>
<dbReference type="RefSeq" id="WP_139261159.1">
    <property type="nucleotide sequence ID" value="NZ_FQTV01000001.1"/>
</dbReference>
<keyword evidence="3" id="KW-1185">Reference proteome</keyword>
<reference evidence="2 3" key="1">
    <citation type="submission" date="2016-11" db="EMBL/GenBank/DDBJ databases">
        <authorList>
            <person name="Jaros S."/>
            <person name="Januszkiewicz K."/>
            <person name="Wedrychowicz H."/>
        </authorList>
    </citation>
    <scope>NUCLEOTIDE SEQUENCE [LARGE SCALE GENOMIC DNA]</scope>
    <source>
        <strain evidence="2 3">DSM 26991</strain>
    </source>
</reference>
<evidence type="ECO:0000256" key="1">
    <source>
        <dbReference type="SAM" id="SignalP"/>
    </source>
</evidence>
<proteinExistence type="predicted"/>
<accession>A0A1M4SAW7</accession>
<feature type="signal peptide" evidence="1">
    <location>
        <begin position="1"/>
        <end position="22"/>
    </location>
</feature>
<dbReference type="AlphaFoldDB" id="A0A1M4SAW7"/>
<feature type="chain" id="PRO_5012477100" evidence="1">
    <location>
        <begin position="23"/>
        <end position="125"/>
    </location>
</feature>
<name>A0A1M4SAW7_9BACE</name>
<keyword evidence="1" id="KW-0732">Signal</keyword>
<protein>
    <submittedName>
        <fullName evidence="2">Uncharacterized protein</fullName>
    </submittedName>
</protein>
<dbReference type="Proteomes" id="UP000184509">
    <property type="component" value="Unassembled WGS sequence"/>
</dbReference>